<dbReference type="Pfam" id="PF11974">
    <property type="entry name" value="bMG3"/>
    <property type="match status" value="1"/>
</dbReference>
<name>A0ABV7HCD6_9GAMM</name>
<sequence length="1960" mass="220002">MFAIASSLMSILWFIVKLIFSPITWVLNLIFYRFLGISWSIPGWISGINNTRRTKPKRFWTICLVLLGLFGGTYYHLFVPKPPKVVAKLYTPKLSENEEVIRPKPLVISFNYQKVDYSTYLSTGLIERPSGRLSVAPIDGVDKEITKGIKLFPNRAGTWRWVGDNRIEFTPEADWPADQDYTVTFAEDFFAEHIEMADLSYEFTTFAFQATVKKFELYKDPTKRNAQHLVATLKLSHPVKRDNIRDHLRFEILKPQTGNMVELTQTVKPSFEVNYGLNDREIYLKSEQIDLPEHEEYAHLIVTEELLSMGSDSTLAERIDEKVLLPNISNFLKVTNADVRILRNQDNQPEQILNLQFTDGITFNEIQDNLDVYLLPKTNRHWNLDRATSLSTSKMTKLSPEWMENEQASSPYYNLKLDVPERRAIYLKVKQGLTSSSDYTLAKNYRQVIYLDEYPKEASIMGEGSLLSLSGDKTLSLMSRGHTALKVAIHKLQDKQLNHLISQTGGDISKPYFRNYQFNEQNISVAYEQILRLTKKHPKELNYASISLASYLKEAGMGVFFVEVSGWDMDRNRKVYGQEDKRLIVITDLGVIVKKTRDFNRQHVFVQSIATGQPVSNAKVEVLGKNGVPVFSGQTDPQGQTELHDLSRLYREQQPTVFLITKGKDRAFLPYDQHTRQINYSRFDVSGQTQMRSDQNQLSAYVITDRGIYRPGETVQFASIVKDQTFRSTAGLPLEFTITDARGKKVLDKRLTLNKEGLLDLTYKTKLTSSTGDYQANLYLLTKKGYLDYRLGGVSFTVEEFQPDTMKISSELSPNLSQGWFHQEQIQANVELKNLFGTPAQDRKVSATLNLTPTEFYFRPFKGYRFVDPLRDEQAQLRVVDERLNDQTSDADGRATFDISLNQYAKGTYRLNFEAEGFEAGGGRSVFAQNQALISPLTQLVGYKADGGLDYLNKEQARTISLVAVNPKLERIALDGLTLKLIHKQPVSTLVMAKDGTYSYQSIIKSKVLKETPFELTTADNTLSLETDEAGDFQLQLVDSQQQLLTKIDYQVVSEGNMAGRLEQNAELSLKLNQSDYKPGDWIEMNIIAPYAGSGLITIESNKVHAHKWFKTTTNSTLQKIRLPKGIEGNAYVNVAFVRSQDAKEIFMSPLSYAVQPFNIDRSKREVDIQLTTKEIVRPGKPMKIGYQTDKPSKIIVFAVDEGILQVAGYQTPAPLDHFLSKRALQVRTQQMLDLILPEYKTLLQHAGVGGGAEAMKLMAANLNPFQRKLDKPAVFWSGVLNADQTKRSTEFLVPDTFSGNLRVMAIAVADQSIGATSKHSLVRGPFVLSPNVLTTATPGDEFDVTLGVANLIDGSGDNAEINVQLKPSDNLEIVGNSTATLSISEGSESKAAFRVKVKTATQGGQQILGEGNLTFVAQYAGSNVDGHLVSAEETQRSASLSIRPASSFQTQIATGFSDDSATLPLTRNMYNAFGKKQVVASASPMVLTRGLTTYLSNYVHGCTEQITSQVFPWINLAAQPEYLDQRQATEEKLSTLISTLRSRQQSDGGFSLWTGGSYTAIFPTLYATHLLTEAKAFGYQVPRKMFDNVIDKVRVMAGRQSDDLISARQRALAIYLLIRNQSVATSYLIDLHQVLEASSLNWQQDITSSYLAASYQLLKKQEEADRLIKLFTPSDSVSASTNYQTSDTQFAQYVYLLSNHFPSVLESLSAEDTIDRLLKPMQEERITTINASYTTLALSAYSKRIRNLYGDDKVSIEVSPEQFELLSKSSEGGFAVQEIALERQSAQVKAPHPFFYQTVQAGFERGASTKRGDQNKKDNQGIEIVKEFYDEEGNQIKLDSSDKQIHQGQEVTVKLKVRVTGNSRVSSVAVVDLQPGGFEVLRSSLDRRSSYWDSEYIDIREDRLVIYGSFDQGVTELSYKVKATASGDFVLPSVFAEAMYDPKTYGYSAAGSLSVAPSE</sequence>
<dbReference type="Pfam" id="PF17973">
    <property type="entry name" value="bMG10"/>
    <property type="match status" value="1"/>
</dbReference>
<dbReference type="Gene3D" id="1.50.10.20">
    <property type="match status" value="1"/>
</dbReference>
<dbReference type="SMART" id="SM01359">
    <property type="entry name" value="A2M_N_2"/>
    <property type="match status" value="1"/>
</dbReference>
<evidence type="ECO:0000313" key="7">
    <source>
        <dbReference type="Proteomes" id="UP001595476"/>
    </source>
</evidence>
<feature type="transmembrane region" description="Helical" evidence="3">
    <location>
        <begin position="59"/>
        <end position="78"/>
    </location>
</feature>
<dbReference type="SUPFAM" id="SSF48239">
    <property type="entry name" value="Terpenoid cyclases/Protein prenyltransferases"/>
    <property type="match status" value="1"/>
</dbReference>
<dbReference type="InterPro" id="IPR041203">
    <property type="entry name" value="Bact_A2M_MG5"/>
</dbReference>
<dbReference type="InterPro" id="IPR011625">
    <property type="entry name" value="A2M_N_BRD"/>
</dbReference>
<dbReference type="Proteomes" id="UP001595476">
    <property type="component" value="Unassembled WGS sequence"/>
</dbReference>
<dbReference type="Gene3D" id="2.60.40.1930">
    <property type="match status" value="1"/>
</dbReference>
<dbReference type="Pfam" id="PF00207">
    <property type="entry name" value="A2M"/>
    <property type="match status" value="1"/>
</dbReference>
<comment type="caution">
    <text evidence="6">The sequence shown here is derived from an EMBL/GenBank/DDBJ whole genome shotgun (WGS) entry which is preliminary data.</text>
</comment>
<keyword evidence="2" id="KW-0732">Signal</keyword>
<protein>
    <submittedName>
        <fullName evidence="6">Alpha-2-macroglobulin</fullName>
    </submittedName>
</protein>
<keyword evidence="7" id="KW-1185">Reference proteome</keyword>
<dbReference type="PANTHER" id="PTHR40094:SF1">
    <property type="entry name" value="UBIQUITIN DOMAIN-CONTAINING PROTEIN"/>
    <property type="match status" value="1"/>
</dbReference>
<evidence type="ECO:0000256" key="1">
    <source>
        <dbReference type="ARBA" id="ARBA00010556"/>
    </source>
</evidence>
<reference evidence="7" key="1">
    <citation type="journal article" date="2019" name="Int. J. Syst. Evol. Microbiol.">
        <title>The Global Catalogue of Microorganisms (GCM) 10K type strain sequencing project: providing services to taxonomists for standard genome sequencing and annotation.</title>
        <authorList>
            <consortium name="The Broad Institute Genomics Platform"/>
            <consortium name="The Broad Institute Genome Sequencing Center for Infectious Disease"/>
            <person name="Wu L."/>
            <person name="Ma J."/>
        </authorList>
    </citation>
    <scope>NUCLEOTIDE SEQUENCE [LARGE SCALE GENOMIC DNA]</scope>
    <source>
        <strain evidence="7">KCTC 52438</strain>
    </source>
</reference>
<dbReference type="InterPro" id="IPR051802">
    <property type="entry name" value="YfhM-like"/>
</dbReference>
<dbReference type="PANTHER" id="PTHR40094">
    <property type="entry name" value="ALPHA-2-MACROGLOBULIN HOMOLOG"/>
    <property type="match status" value="1"/>
</dbReference>
<organism evidence="6 7">
    <name type="scientific">Litoribrevibacter euphylliae</name>
    <dbReference type="NCBI Taxonomy" id="1834034"/>
    <lineage>
        <taxon>Bacteria</taxon>
        <taxon>Pseudomonadati</taxon>
        <taxon>Pseudomonadota</taxon>
        <taxon>Gammaproteobacteria</taxon>
        <taxon>Oceanospirillales</taxon>
        <taxon>Oceanospirillaceae</taxon>
        <taxon>Litoribrevibacter</taxon>
    </lineage>
</organism>
<dbReference type="Pfam" id="PF07703">
    <property type="entry name" value="A2M_BRD"/>
    <property type="match status" value="1"/>
</dbReference>
<accession>A0ABV7HCD6</accession>
<keyword evidence="3" id="KW-0472">Membrane</keyword>
<dbReference type="InterPro" id="IPR008930">
    <property type="entry name" value="Terpenoid_cyclase/PrenylTrfase"/>
</dbReference>
<dbReference type="Pfam" id="PF17972">
    <property type="entry name" value="bMG5"/>
    <property type="match status" value="1"/>
</dbReference>
<dbReference type="SMART" id="SM01360">
    <property type="entry name" value="A2M"/>
    <property type="match status" value="1"/>
</dbReference>
<evidence type="ECO:0000256" key="2">
    <source>
        <dbReference type="ARBA" id="ARBA00022729"/>
    </source>
</evidence>
<comment type="similarity">
    <text evidence="1">Belongs to the protease inhibitor I39 (alpha-2-macroglobulin) family. Bacterial alpha-2-macroglobulin subfamily.</text>
</comment>
<evidence type="ECO:0000256" key="3">
    <source>
        <dbReference type="SAM" id="Phobius"/>
    </source>
</evidence>
<gene>
    <name evidence="6" type="ORF">ACFOEK_04930</name>
</gene>
<feature type="domain" description="Alpha-2-macroglobulin bait region" evidence="4">
    <location>
        <begin position="1068"/>
        <end position="1207"/>
    </location>
</feature>
<evidence type="ECO:0000313" key="6">
    <source>
        <dbReference type="EMBL" id="MFC3150361.1"/>
    </source>
</evidence>
<dbReference type="EMBL" id="JBHRSZ010000002">
    <property type="protein sequence ID" value="MFC3150361.1"/>
    <property type="molecule type" value="Genomic_DNA"/>
</dbReference>
<proteinExistence type="inferred from homology"/>
<dbReference type="InterPro" id="IPR021868">
    <property type="entry name" value="Alpha_2_Macroglob_MG3"/>
</dbReference>
<dbReference type="Gene3D" id="2.60.40.3710">
    <property type="match status" value="1"/>
</dbReference>
<keyword evidence="3" id="KW-0812">Transmembrane</keyword>
<dbReference type="CDD" id="cd02891">
    <property type="entry name" value="A2M_like"/>
    <property type="match status" value="1"/>
</dbReference>
<evidence type="ECO:0000259" key="4">
    <source>
        <dbReference type="SMART" id="SM01359"/>
    </source>
</evidence>
<feature type="transmembrane region" description="Helical" evidence="3">
    <location>
        <begin position="12"/>
        <end position="32"/>
    </location>
</feature>
<dbReference type="RefSeq" id="WP_386717024.1">
    <property type="nucleotide sequence ID" value="NZ_JBHRSZ010000002.1"/>
</dbReference>
<keyword evidence="3" id="KW-1133">Transmembrane helix</keyword>
<feature type="domain" description="Alpha-2-macroglobulin" evidence="5">
    <location>
        <begin position="1274"/>
        <end position="1366"/>
    </location>
</feature>
<evidence type="ECO:0000259" key="5">
    <source>
        <dbReference type="SMART" id="SM01360"/>
    </source>
</evidence>
<dbReference type="InterPro" id="IPR041246">
    <property type="entry name" value="Bact_MG10"/>
</dbReference>
<dbReference type="InterPro" id="IPR002890">
    <property type="entry name" value="MG2"/>
</dbReference>
<dbReference type="InterPro" id="IPR001599">
    <property type="entry name" value="Macroglobln_a2"/>
</dbReference>
<dbReference type="Pfam" id="PF01835">
    <property type="entry name" value="MG2"/>
    <property type="match status" value="1"/>
</dbReference>